<dbReference type="EMBL" id="LT906468">
    <property type="protein sequence ID" value="SNV43471.1"/>
    <property type="molecule type" value="Genomic_DNA"/>
</dbReference>
<dbReference type="PANTHER" id="PTHR43630">
    <property type="entry name" value="POLY-BETA-1,6-N-ACETYL-D-GLUCOSAMINE SYNTHASE"/>
    <property type="match status" value="1"/>
</dbReference>
<dbReference type="Proteomes" id="UP000215355">
    <property type="component" value="Chromosome 1"/>
</dbReference>
<dbReference type="CDD" id="cd00761">
    <property type="entry name" value="Glyco_tranf_GTA_type"/>
    <property type="match status" value="1"/>
</dbReference>
<protein>
    <submittedName>
        <fullName evidence="3">SPBc2 prophage-derived glycosyltransferase SunS</fullName>
        <ecNumber evidence="3">2.4.1.-</ecNumber>
    </submittedName>
</protein>
<keyword evidence="3" id="KW-0808">Transferase</keyword>
<dbReference type="RefSeq" id="WP_093098648.1">
    <property type="nucleotide sequence ID" value="NZ_DAMBSL010000005.1"/>
</dbReference>
<dbReference type="SUPFAM" id="SSF53448">
    <property type="entry name" value="Nucleotide-diphospho-sugar transferases"/>
    <property type="match status" value="1"/>
</dbReference>
<gene>
    <name evidence="3" type="primary">sunS</name>
    <name evidence="3" type="ORF">SAMEA4412673_00813</name>
</gene>
<dbReference type="GO" id="GO:0016757">
    <property type="term" value="F:glycosyltransferase activity"/>
    <property type="evidence" value="ECO:0007669"/>
    <property type="project" value="UniProtKB-KW"/>
</dbReference>
<dbReference type="InterPro" id="IPR001173">
    <property type="entry name" value="Glyco_trans_2-like"/>
</dbReference>
<dbReference type="Pfam" id="PF00535">
    <property type="entry name" value="Glycos_transf_2"/>
    <property type="match status" value="1"/>
</dbReference>
<dbReference type="KEGG" id="smiz:4412673_00813"/>
<organism evidence="3 4">
    <name type="scientific">Sphingobacterium mizutaii</name>
    <dbReference type="NCBI Taxonomy" id="1010"/>
    <lineage>
        <taxon>Bacteria</taxon>
        <taxon>Pseudomonadati</taxon>
        <taxon>Bacteroidota</taxon>
        <taxon>Sphingobacteriia</taxon>
        <taxon>Sphingobacteriales</taxon>
        <taxon>Sphingobacteriaceae</taxon>
        <taxon>Sphingobacterium</taxon>
    </lineage>
</organism>
<dbReference type="EC" id="2.4.1.-" evidence="3"/>
<name>A0AAJ5BZ42_9SPHI</name>
<evidence type="ECO:0000259" key="2">
    <source>
        <dbReference type="Pfam" id="PF00535"/>
    </source>
</evidence>
<accession>A0AAJ5BZ42</accession>
<dbReference type="Gene3D" id="3.90.550.10">
    <property type="entry name" value="Spore Coat Polysaccharide Biosynthesis Protein SpsA, Chain A"/>
    <property type="match status" value="1"/>
</dbReference>
<evidence type="ECO:0000256" key="1">
    <source>
        <dbReference type="ARBA" id="ARBA00038494"/>
    </source>
</evidence>
<dbReference type="InterPro" id="IPR029044">
    <property type="entry name" value="Nucleotide-diphossugar_trans"/>
</dbReference>
<feature type="domain" description="Glycosyltransferase 2-like" evidence="2">
    <location>
        <begin position="18"/>
        <end position="159"/>
    </location>
</feature>
<evidence type="ECO:0000313" key="4">
    <source>
        <dbReference type="Proteomes" id="UP000215355"/>
    </source>
</evidence>
<keyword evidence="3" id="KW-0328">Glycosyltransferase</keyword>
<comment type="similarity">
    <text evidence="1">Belongs to the glycosyltransferase 2 family. WaaE/KdtX subfamily.</text>
</comment>
<evidence type="ECO:0000313" key="3">
    <source>
        <dbReference type="EMBL" id="SNV43471.1"/>
    </source>
</evidence>
<dbReference type="AlphaFoldDB" id="A0AAJ5BZ42"/>
<reference evidence="3 4" key="1">
    <citation type="submission" date="2017-06" db="EMBL/GenBank/DDBJ databases">
        <authorList>
            <consortium name="Pathogen Informatics"/>
        </authorList>
    </citation>
    <scope>NUCLEOTIDE SEQUENCE [LARGE SCALE GENOMIC DNA]</scope>
    <source>
        <strain evidence="3 4">NCTC12149</strain>
    </source>
</reference>
<sequence length="220" mass="25888">MSVLTYVFNKRPSITYAITVCNEHKELKKLLSHLISKIRPKDEIVVLQDVTIPNPKVSEVLNDYSQDIIVKEAKLNSDFSNFKNQLISLASCEYLFQIDADEMLPDSLIAKLPGYLELKSKYDCFNVPRINTVEGITEEHLKKWNWKLNEDGYINYPDWQARIIKLKTDYPINWRNKVHEVLTGYKKMGRLKGNGYEFAIIHQKEIKKQELQNEFYDNHF</sequence>
<proteinExistence type="inferred from homology"/>
<dbReference type="PANTHER" id="PTHR43630:SF2">
    <property type="entry name" value="GLYCOSYLTRANSFERASE"/>
    <property type="match status" value="1"/>
</dbReference>